<dbReference type="KEGG" id="vg:24638735"/>
<name>A0A097PAM6_9CAUD</name>
<dbReference type="Proteomes" id="UP000030040">
    <property type="component" value="Segment"/>
</dbReference>
<evidence type="ECO:0000313" key="2">
    <source>
        <dbReference type="Proteomes" id="UP000030040"/>
    </source>
</evidence>
<reference evidence="2" key="1">
    <citation type="submission" date="2014-10" db="EMBL/GenBank/DDBJ databases">
        <title>Draft genome sequence of lytic bacteriophage specific to a multidrug resistant bacterium Delftia tsuruhatensis ARB-1.</title>
        <authorList>
            <person name="Bhattacharjee A.S."/>
            <person name="Motlagh A.M."/>
            <person name="Goel R."/>
        </authorList>
    </citation>
    <scope>NUCLEOTIDE SEQUENCE [LARGE SCALE GENOMIC DNA]</scope>
</reference>
<proteinExistence type="predicted"/>
<sequence length="172" mass="19842">MSDPTRRIDGGELVITIVSKLFEPEERRMLDEITQLVQQNNEVRGAADGCFMYAGKYFMARGQSQLPPSGSRPALDYSLLPRMRKHVADRNELTQDRNQIQQMLFKITKPCKTAQDFVDALPDTLHRFIAELNGIPRTRPQCWPVLDDERTMRQFANIEPKIRLYSVAALLY</sequence>
<accession>A0A097PAM6</accession>
<evidence type="ECO:0000313" key="1">
    <source>
        <dbReference type="EMBL" id="AIU44304.1"/>
    </source>
</evidence>
<dbReference type="GeneID" id="24638735"/>
<keyword evidence="2" id="KW-1185">Reference proteome</keyword>
<gene>
    <name evidence="1" type="ORF">RG2014_050</name>
</gene>
<protein>
    <submittedName>
        <fullName evidence="1">Uncharacterized protein</fullName>
    </submittedName>
</protein>
<dbReference type="EMBL" id="KM879221">
    <property type="protein sequence ID" value="AIU44304.1"/>
    <property type="molecule type" value="Genomic_DNA"/>
</dbReference>
<organism evidence="1 2">
    <name type="scientific">Delftia phage RG-2014</name>
    <dbReference type="NCBI Taxonomy" id="1563661"/>
    <lineage>
        <taxon>Viruses</taxon>
        <taxon>Duplodnaviria</taxon>
        <taxon>Heunggongvirae</taxon>
        <taxon>Uroviricota</taxon>
        <taxon>Caudoviricetes</taxon>
        <taxon>Schitoviridae</taxon>
        <taxon>Dendoorenvirus</taxon>
        <taxon>Dendoorenvirus RG2014</taxon>
    </lineage>
</organism>
<dbReference type="RefSeq" id="YP_009148413.1">
    <property type="nucleotide sequence ID" value="NC_027348.2"/>
</dbReference>